<dbReference type="AlphaFoldDB" id="A0A840P0M4"/>
<organism evidence="1 2">
    <name type="scientific">Thermocatellispora tengchongensis</name>
    <dbReference type="NCBI Taxonomy" id="1073253"/>
    <lineage>
        <taxon>Bacteria</taxon>
        <taxon>Bacillati</taxon>
        <taxon>Actinomycetota</taxon>
        <taxon>Actinomycetes</taxon>
        <taxon>Streptosporangiales</taxon>
        <taxon>Streptosporangiaceae</taxon>
        <taxon>Thermocatellispora</taxon>
    </lineage>
</organism>
<name>A0A840P0M4_9ACTN</name>
<dbReference type="Proteomes" id="UP000578449">
    <property type="component" value="Unassembled WGS sequence"/>
</dbReference>
<gene>
    <name evidence="1" type="ORF">HNP84_001189</name>
</gene>
<evidence type="ECO:0000313" key="2">
    <source>
        <dbReference type="Proteomes" id="UP000578449"/>
    </source>
</evidence>
<sequence length="172" mass="18658">MVVVQRIVTRWSKQSRGAAEATRRGALPTALPVPPAPEGAGPLLLHDVLLDEEAGYAPAETVAAHPLPARVAGLALDLREDGVLRVRSTPGFASYPIRRREESLFRLAPGHRGRYLANFRFTGCQCSARWWYEQWTVNVSHGVSPAVFPADGAAFDARADARVSLYGGPSRS</sequence>
<dbReference type="RefSeq" id="WP_185048300.1">
    <property type="nucleotide sequence ID" value="NZ_BAABIX010000022.1"/>
</dbReference>
<dbReference type="EMBL" id="JACHGN010000002">
    <property type="protein sequence ID" value="MBB5131483.1"/>
    <property type="molecule type" value="Genomic_DNA"/>
</dbReference>
<evidence type="ECO:0000313" key="1">
    <source>
        <dbReference type="EMBL" id="MBB5131483.1"/>
    </source>
</evidence>
<keyword evidence="2" id="KW-1185">Reference proteome</keyword>
<protein>
    <submittedName>
        <fullName evidence="1">Uncharacterized protein</fullName>
    </submittedName>
</protein>
<reference evidence="1 2" key="1">
    <citation type="submission" date="2020-08" db="EMBL/GenBank/DDBJ databases">
        <title>Genomic Encyclopedia of Type Strains, Phase IV (KMG-IV): sequencing the most valuable type-strain genomes for metagenomic binning, comparative biology and taxonomic classification.</title>
        <authorList>
            <person name="Goeker M."/>
        </authorList>
    </citation>
    <scope>NUCLEOTIDE SEQUENCE [LARGE SCALE GENOMIC DNA]</scope>
    <source>
        <strain evidence="1 2">DSM 45615</strain>
    </source>
</reference>
<accession>A0A840P0M4</accession>
<proteinExistence type="predicted"/>
<comment type="caution">
    <text evidence="1">The sequence shown here is derived from an EMBL/GenBank/DDBJ whole genome shotgun (WGS) entry which is preliminary data.</text>
</comment>